<protein>
    <recommendedName>
        <fullName evidence="7">Diguanylate cyclase</fullName>
    </recommendedName>
</protein>
<dbReference type="Pfam" id="PF00497">
    <property type="entry name" value="SBP_bac_3"/>
    <property type="match status" value="1"/>
</dbReference>
<dbReference type="CDD" id="cd01949">
    <property type="entry name" value="GGDEF"/>
    <property type="match status" value="1"/>
</dbReference>
<dbReference type="CDD" id="cd01948">
    <property type="entry name" value="EAL"/>
    <property type="match status" value="1"/>
</dbReference>
<name>A0ABQ1HMR0_9GAMM</name>
<evidence type="ECO:0000256" key="1">
    <source>
        <dbReference type="SAM" id="SignalP"/>
    </source>
</evidence>
<dbReference type="NCBIfam" id="TIGR00229">
    <property type="entry name" value="sensory_box"/>
    <property type="match status" value="1"/>
</dbReference>
<dbReference type="InterPro" id="IPR001633">
    <property type="entry name" value="EAL_dom"/>
</dbReference>
<sequence length="850" mass="92734">MARFTRTCLLLAAGCLAFGSLAATARDVRVGVYDNPPKLLLDKHGRASGILGDLLAEIAREEGWTLRPVPCQWEACLARLAAGELDLLPDMAHTDERALRFAMHEVPALRSWSQVYTRPGLRLDSLLDLDGHRVAVLAGSVQQTYLGEAAHDFGLQVDWLVVDSMEAALAATVAGEADAMATNHFFGSRSASERGLGETPILFAPSRLYYASRVGDNADLLRAIDSHLSRWQGRADSPYFSILRRWGAPGIEPGLPDYVYWLFAGATGAMLLALAGISLLRREVRIKTQSLAASEQQLTAILDSVDAHVYIKDARLRYRYVNRKLAQLFGMKAADVVGRGDEDFYDQATVDELRNNDLKVVRDGQRLALEEVNRARSDGGIEHAYLSVKIPLLGADGKVDALCGISTEITEQHVMRQEIERLALFDPLTQLPNRKHFLELLRAAIANSRRDGSAGVLVVLNLDRFKELNDTRGHQAGDEWLRQVTQRLRPLLHEGQTLARLGADEFGILIDGLPPSPAGAQKQAAALGQRVLDAISVPGDVAGQRYHGTASLGATLFGGASADEVLRHADLALSEAKAAGGNRMRQFMAQMQEAAAARASLEADLRVGLDRGEFVLHYQPQVDGAGKLLGLEALVRWQHPRRGLVPPASFIPLAEASGLIVPLGDWVMRQAIEQLKHLATRPQTAGLRIAVNVSARQLHQPDFVPGVLAALAGSGLPPGRLELELTESELVADIEQAITRLKALRDGGVRIALDDFGTGYSALNYVKRLPLDMLKIDTSFVRDLLVDPNDMAIVRTIISLGQSLGLEVLAEGVEDPAQRDVLHEIGCRQFQGYHFSKPRPIADLQDDWLA</sequence>
<dbReference type="Gene3D" id="3.30.450.20">
    <property type="entry name" value="PAS domain"/>
    <property type="match status" value="1"/>
</dbReference>
<dbReference type="InterPro" id="IPR029787">
    <property type="entry name" value="Nucleotide_cyclase"/>
</dbReference>
<feature type="domain" description="GGDEF" evidence="4">
    <location>
        <begin position="453"/>
        <end position="589"/>
    </location>
</feature>
<dbReference type="InterPro" id="IPR035965">
    <property type="entry name" value="PAS-like_dom_sf"/>
</dbReference>
<dbReference type="Pfam" id="PF00990">
    <property type="entry name" value="GGDEF"/>
    <property type="match status" value="1"/>
</dbReference>
<dbReference type="SUPFAM" id="SSF53850">
    <property type="entry name" value="Periplasmic binding protein-like II"/>
    <property type="match status" value="1"/>
</dbReference>
<evidence type="ECO:0000259" key="2">
    <source>
        <dbReference type="PROSITE" id="PS50112"/>
    </source>
</evidence>
<evidence type="ECO:0000259" key="3">
    <source>
        <dbReference type="PROSITE" id="PS50883"/>
    </source>
</evidence>
<dbReference type="SUPFAM" id="SSF55785">
    <property type="entry name" value="PYP-like sensor domain (PAS domain)"/>
    <property type="match status" value="1"/>
</dbReference>
<dbReference type="SUPFAM" id="SSF141868">
    <property type="entry name" value="EAL domain-like"/>
    <property type="match status" value="1"/>
</dbReference>
<gene>
    <name evidence="5" type="ORF">GCM10011521_20060</name>
</gene>
<dbReference type="InterPro" id="IPR000160">
    <property type="entry name" value="GGDEF_dom"/>
</dbReference>
<proteinExistence type="predicted"/>
<dbReference type="Pfam" id="PF08448">
    <property type="entry name" value="PAS_4"/>
    <property type="match status" value="1"/>
</dbReference>
<dbReference type="RefSeq" id="WP_188663727.1">
    <property type="nucleotide sequence ID" value="NZ_BMKC01000002.1"/>
</dbReference>
<dbReference type="InterPro" id="IPR001638">
    <property type="entry name" value="Solute-binding_3/MltF_N"/>
</dbReference>
<dbReference type="SMART" id="SM00091">
    <property type="entry name" value="PAS"/>
    <property type="match status" value="1"/>
</dbReference>
<dbReference type="InterPro" id="IPR043128">
    <property type="entry name" value="Rev_trsase/Diguanyl_cyclase"/>
</dbReference>
<dbReference type="SMART" id="SM00062">
    <property type="entry name" value="PBPb"/>
    <property type="match status" value="1"/>
</dbReference>
<dbReference type="Gene3D" id="3.20.20.450">
    <property type="entry name" value="EAL domain"/>
    <property type="match status" value="1"/>
</dbReference>
<dbReference type="SMART" id="SM00052">
    <property type="entry name" value="EAL"/>
    <property type="match status" value="1"/>
</dbReference>
<dbReference type="NCBIfam" id="TIGR00254">
    <property type="entry name" value="GGDEF"/>
    <property type="match status" value="1"/>
</dbReference>
<evidence type="ECO:0000259" key="4">
    <source>
        <dbReference type="PROSITE" id="PS50887"/>
    </source>
</evidence>
<dbReference type="InterPro" id="IPR052155">
    <property type="entry name" value="Biofilm_reg_signaling"/>
</dbReference>
<keyword evidence="1" id="KW-0732">Signal</keyword>
<feature type="domain" description="PAS" evidence="2">
    <location>
        <begin position="294"/>
        <end position="364"/>
    </location>
</feature>
<dbReference type="PROSITE" id="PS50883">
    <property type="entry name" value="EAL"/>
    <property type="match status" value="1"/>
</dbReference>
<dbReference type="InterPro" id="IPR013656">
    <property type="entry name" value="PAS_4"/>
</dbReference>
<dbReference type="PANTHER" id="PTHR44757:SF2">
    <property type="entry name" value="BIOFILM ARCHITECTURE MAINTENANCE PROTEIN MBAA"/>
    <property type="match status" value="1"/>
</dbReference>
<dbReference type="InterPro" id="IPR000014">
    <property type="entry name" value="PAS"/>
</dbReference>
<dbReference type="SMART" id="SM00267">
    <property type="entry name" value="GGDEF"/>
    <property type="match status" value="1"/>
</dbReference>
<dbReference type="InterPro" id="IPR035919">
    <property type="entry name" value="EAL_sf"/>
</dbReference>
<keyword evidence="6" id="KW-1185">Reference proteome</keyword>
<dbReference type="Pfam" id="PF00563">
    <property type="entry name" value="EAL"/>
    <property type="match status" value="1"/>
</dbReference>
<dbReference type="Proteomes" id="UP000623419">
    <property type="component" value="Unassembled WGS sequence"/>
</dbReference>
<dbReference type="Gene3D" id="3.40.190.10">
    <property type="entry name" value="Periplasmic binding protein-like II"/>
    <property type="match status" value="2"/>
</dbReference>
<evidence type="ECO:0000313" key="5">
    <source>
        <dbReference type="EMBL" id="GGA81712.1"/>
    </source>
</evidence>
<evidence type="ECO:0000313" key="6">
    <source>
        <dbReference type="Proteomes" id="UP000623419"/>
    </source>
</evidence>
<evidence type="ECO:0008006" key="7">
    <source>
        <dbReference type="Google" id="ProtNLM"/>
    </source>
</evidence>
<dbReference type="PROSITE" id="PS50887">
    <property type="entry name" value="GGDEF"/>
    <property type="match status" value="1"/>
</dbReference>
<feature type="signal peptide" evidence="1">
    <location>
        <begin position="1"/>
        <end position="25"/>
    </location>
</feature>
<dbReference type="EMBL" id="BMKC01000002">
    <property type="protein sequence ID" value="GGA81712.1"/>
    <property type="molecule type" value="Genomic_DNA"/>
</dbReference>
<dbReference type="CDD" id="cd00130">
    <property type="entry name" value="PAS"/>
    <property type="match status" value="1"/>
</dbReference>
<feature type="domain" description="EAL" evidence="3">
    <location>
        <begin position="598"/>
        <end position="850"/>
    </location>
</feature>
<comment type="caution">
    <text evidence="5">The sequence shown here is derived from an EMBL/GenBank/DDBJ whole genome shotgun (WGS) entry which is preliminary data.</text>
</comment>
<dbReference type="PANTHER" id="PTHR44757">
    <property type="entry name" value="DIGUANYLATE CYCLASE DGCP"/>
    <property type="match status" value="1"/>
</dbReference>
<organism evidence="5 6">
    <name type="scientific">Arenimonas soli</name>
    <dbReference type="NCBI Taxonomy" id="2269504"/>
    <lineage>
        <taxon>Bacteria</taxon>
        <taxon>Pseudomonadati</taxon>
        <taxon>Pseudomonadota</taxon>
        <taxon>Gammaproteobacteria</taxon>
        <taxon>Lysobacterales</taxon>
        <taxon>Lysobacteraceae</taxon>
        <taxon>Arenimonas</taxon>
    </lineage>
</organism>
<feature type="chain" id="PRO_5047281211" description="Diguanylate cyclase" evidence="1">
    <location>
        <begin position="26"/>
        <end position="850"/>
    </location>
</feature>
<dbReference type="SUPFAM" id="SSF55073">
    <property type="entry name" value="Nucleotide cyclase"/>
    <property type="match status" value="1"/>
</dbReference>
<reference evidence="6" key="1">
    <citation type="journal article" date="2019" name="Int. J. Syst. Evol. Microbiol.">
        <title>The Global Catalogue of Microorganisms (GCM) 10K type strain sequencing project: providing services to taxonomists for standard genome sequencing and annotation.</title>
        <authorList>
            <consortium name="The Broad Institute Genomics Platform"/>
            <consortium name="The Broad Institute Genome Sequencing Center for Infectious Disease"/>
            <person name="Wu L."/>
            <person name="Ma J."/>
        </authorList>
    </citation>
    <scope>NUCLEOTIDE SEQUENCE [LARGE SCALE GENOMIC DNA]</scope>
    <source>
        <strain evidence="6">CGMCC 1.15905</strain>
    </source>
</reference>
<accession>A0ABQ1HMR0</accession>
<dbReference type="PROSITE" id="PS50112">
    <property type="entry name" value="PAS"/>
    <property type="match status" value="1"/>
</dbReference>
<dbReference type="Gene3D" id="3.30.70.270">
    <property type="match status" value="1"/>
</dbReference>